<keyword evidence="4" id="KW-0677">Repeat</keyword>
<evidence type="ECO:0000256" key="1">
    <source>
        <dbReference type="ARBA" id="ARBA00004906"/>
    </source>
</evidence>
<keyword evidence="6" id="KW-0833">Ubl conjugation pathway</keyword>
<evidence type="ECO:0000313" key="10">
    <source>
        <dbReference type="EMBL" id="CAF3877355.1"/>
    </source>
</evidence>
<dbReference type="GO" id="GO:0008270">
    <property type="term" value="F:zinc ion binding"/>
    <property type="evidence" value="ECO:0007669"/>
    <property type="project" value="UniProtKB-KW"/>
</dbReference>
<dbReference type="OrthoDB" id="10009520at2759"/>
<dbReference type="PANTHER" id="PTHR22770">
    <property type="entry name" value="UBIQUITIN CONJUGATING ENZYME 7 INTERACTING PROTEIN-RELATED"/>
    <property type="match status" value="1"/>
</dbReference>
<comment type="caution">
    <text evidence="9">The sequence shown here is derived from an EMBL/GenBank/DDBJ whole genome shotgun (WGS) entry which is preliminary data.</text>
</comment>
<evidence type="ECO:0000256" key="6">
    <source>
        <dbReference type="ARBA" id="ARBA00022786"/>
    </source>
</evidence>
<evidence type="ECO:0000256" key="5">
    <source>
        <dbReference type="ARBA" id="ARBA00022771"/>
    </source>
</evidence>
<name>A0A813TKR7_9BILA</name>
<proteinExistence type="predicted"/>
<dbReference type="Gene3D" id="1.20.120.1750">
    <property type="match status" value="1"/>
</dbReference>
<evidence type="ECO:0000256" key="2">
    <source>
        <dbReference type="ARBA" id="ARBA00022679"/>
    </source>
</evidence>
<reference evidence="9" key="1">
    <citation type="submission" date="2021-02" db="EMBL/GenBank/DDBJ databases">
        <authorList>
            <person name="Nowell W R."/>
        </authorList>
    </citation>
    <scope>NUCLEOTIDE SEQUENCE</scope>
</reference>
<dbReference type="InterPro" id="IPR051628">
    <property type="entry name" value="LUBAC_E3_Ligases"/>
</dbReference>
<gene>
    <name evidence="10" type="ORF">OKA104_LOCUS22945</name>
    <name evidence="9" type="ORF">VCS650_LOCUS4532</name>
</gene>
<evidence type="ECO:0000313" key="9">
    <source>
        <dbReference type="EMBL" id="CAF0810779.1"/>
    </source>
</evidence>
<sequence length="338" mass="39339">MSTHAKAANLKEKKKTLCGACDTQLEPDHPGIQCPQGHHYCTECSQQIVSLFLSDPQSYIPLRCVQCHVELNTSVFERQLTSAQMEFYYQNMLVFVWVKELVGPDERLDNCPFCSYAIIRGKNDPHLFFCERPDCHKTSCLICRKACPSITNDYLTEAQQEEIFQHFTCAELADDKSVFDLAVENGQKVACPQCGLAGMKDDSCTHMTCPTCSQIWCYFCGKRLEDCDKAPNGHNSIIDHNHDWEKNSKRCPMYFMQIEEFDKRWPEDEAQCLMMFHRNRSLRLLREVFEKLGKDRIEKLNHHFHVLDSCGFSLEEILNEDLTLIHGRDRVRRRNHRN</sequence>
<accession>A0A813TKR7</accession>
<evidence type="ECO:0000259" key="8">
    <source>
        <dbReference type="PROSITE" id="PS51873"/>
    </source>
</evidence>
<evidence type="ECO:0000256" key="7">
    <source>
        <dbReference type="ARBA" id="ARBA00022833"/>
    </source>
</evidence>
<dbReference type="EMBL" id="CAJNON010000025">
    <property type="protein sequence ID" value="CAF0810779.1"/>
    <property type="molecule type" value="Genomic_DNA"/>
</dbReference>
<dbReference type="AlphaFoldDB" id="A0A813TKR7"/>
<dbReference type="GO" id="GO:0016740">
    <property type="term" value="F:transferase activity"/>
    <property type="evidence" value="ECO:0007669"/>
    <property type="project" value="UniProtKB-KW"/>
</dbReference>
<protein>
    <recommendedName>
        <fullName evidence="8">RING-type domain-containing protein</fullName>
    </recommendedName>
</protein>
<keyword evidence="5" id="KW-0863">Zinc-finger</keyword>
<keyword evidence="2" id="KW-0808">Transferase</keyword>
<organism evidence="9 11">
    <name type="scientific">Adineta steineri</name>
    <dbReference type="NCBI Taxonomy" id="433720"/>
    <lineage>
        <taxon>Eukaryota</taxon>
        <taxon>Metazoa</taxon>
        <taxon>Spiralia</taxon>
        <taxon>Gnathifera</taxon>
        <taxon>Rotifera</taxon>
        <taxon>Eurotatoria</taxon>
        <taxon>Bdelloidea</taxon>
        <taxon>Adinetida</taxon>
        <taxon>Adinetidae</taxon>
        <taxon>Adineta</taxon>
    </lineage>
</organism>
<dbReference type="Pfam" id="PF26200">
    <property type="entry name" value="Rcat_RNF216"/>
    <property type="match status" value="1"/>
</dbReference>
<comment type="pathway">
    <text evidence="1">Protein modification; protein ubiquitination.</text>
</comment>
<evidence type="ECO:0000256" key="3">
    <source>
        <dbReference type="ARBA" id="ARBA00022723"/>
    </source>
</evidence>
<dbReference type="PROSITE" id="PS51873">
    <property type="entry name" value="TRIAD"/>
    <property type="match status" value="1"/>
</dbReference>
<feature type="domain" description="RING-type" evidence="8">
    <location>
        <begin position="14"/>
        <end position="246"/>
    </location>
</feature>
<dbReference type="EMBL" id="CAJOAY010001711">
    <property type="protein sequence ID" value="CAF3877355.1"/>
    <property type="molecule type" value="Genomic_DNA"/>
</dbReference>
<keyword evidence="3" id="KW-0479">Metal-binding</keyword>
<dbReference type="SUPFAM" id="SSF57850">
    <property type="entry name" value="RING/U-box"/>
    <property type="match status" value="1"/>
</dbReference>
<dbReference type="Proteomes" id="UP000663891">
    <property type="component" value="Unassembled WGS sequence"/>
</dbReference>
<keyword evidence="7" id="KW-0862">Zinc</keyword>
<dbReference type="PANTHER" id="PTHR22770:SF47">
    <property type="entry name" value="E3 UBIQUITIN-PROTEIN LIGASE RNF216"/>
    <property type="match status" value="1"/>
</dbReference>
<dbReference type="InterPro" id="IPR044066">
    <property type="entry name" value="TRIAD_supradom"/>
</dbReference>
<evidence type="ECO:0000256" key="4">
    <source>
        <dbReference type="ARBA" id="ARBA00022737"/>
    </source>
</evidence>
<dbReference type="CDD" id="cd20336">
    <property type="entry name" value="Rcat_RBR"/>
    <property type="match status" value="1"/>
</dbReference>
<evidence type="ECO:0000313" key="11">
    <source>
        <dbReference type="Proteomes" id="UP000663891"/>
    </source>
</evidence>
<dbReference type="Proteomes" id="UP000663881">
    <property type="component" value="Unassembled WGS sequence"/>
</dbReference>